<evidence type="ECO:0000313" key="3">
    <source>
        <dbReference type="Proteomes" id="UP000619078"/>
    </source>
</evidence>
<proteinExistence type="predicted"/>
<evidence type="ECO:0000256" key="1">
    <source>
        <dbReference type="SAM" id="SignalP"/>
    </source>
</evidence>
<organism evidence="2 3">
    <name type="scientific">Mucilaginibacter glaciei</name>
    <dbReference type="NCBI Taxonomy" id="2772109"/>
    <lineage>
        <taxon>Bacteria</taxon>
        <taxon>Pseudomonadati</taxon>
        <taxon>Bacteroidota</taxon>
        <taxon>Sphingobacteriia</taxon>
        <taxon>Sphingobacteriales</taxon>
        <taxon>Sphingobacteriaceae</taxon>
        <taxon>Mucilaginibacter</taxon>
    </lineage>
</organism>
<dbReference type="Proteomes" id="UP000619078">
    <property type="component" value="Unassembled WGS sequence"/>
</dbReference>
<evidence type="ECO:0000313" key="2">
    <source>
        <dbReference type="EMBL" id="MBD1395259.1"/>
    </source>
</evidence>
<sequence>MKSFKLFAAVLVATLLFSISSNAQTSAYYAGKWDVLVKGTPQGDVHLKFALADSASTIKGTYTDPESNKEMPLTKTELKDGKLTLNFTIQQYDLSLVLNKKDEDNVTGSLMGMFESTGVRVKP</sequence>
<keyword evidence="1" id="KW-0732">Signal</keyword>
<keyword evidence="3" id="KW-1185">Reference proteome</keyword>
<feature type="chain" id="PRO_5036814773" description="Lipocalin-like domain-containing protein" evidence="1">
    <location>
        <begin position="24"/>
        <end position="123"/>
    </location>
</feature>
<gene>
    <name evidence="2" type="ORF">IDJ76_19300</name>
</gene>
<accession>A0A926S4H1</accession>
<evidence type="ECO:0008006" key="4">
    <source>
        <dbReference type="Google" id="ProtNLM"/>
    </source>
</evidence>
<name>A0A926S4H1_9SPHI</name>
<comment type="caution">
    <text evidence="2">The sequence shown here is derived from an EMBL/GenBank/DDBJ whole genome shotgun (WGS) entry which is preliminary data.</text>
</comment>
<reference evidence="2" key="1">
    <citation type="submission" date="2020-09" db="EMBL/GenBank/DDBJ databases">
        <title>Novel species of Mucilaginibacter isolated from a glacier on the Tibetan Plateau.</title>
        <authorList>
            <person name="Liu Q."/>
            <person name="Xin Y.-H."/>
        </authorList>
    </citation>
    <scope>NUCLEOTIDE SEQUENCE</scope>
    <source>
        <strain evidence="2">ZB1P21</strain>
    </source>
</reference>
<dbReference type="RefSeq" id="WP_191165708.1">
    <property type="nucleotide sequence ID" value="NZ_JACWMX010000010.1"/>
</dbReference>
<dbReference type="AlphaFoldDB" id="A0A926S4H1"/>
<protein>
    <recommendedName>
        <fullName evidence="4">Lipocalin-like domain-containing protein</fullName>
    </recommendedName>
</protein>
<dbReference type="EMBL" id="JACWMX010000010">
    <property type="protein sequence ID" value="MBD1395259.1"/>
    <property type="molecule type" value="Genomic_DNA"/>
</dbReference>
<feature type="signal peptide" evidence="1">
    <location>
        <begin position="1"/>
        <end position="23"/>
    </location>
</feature>